<dbReference type="Pfam" id="PF00005">
    <property type="entry name" value="ABC_tran"/>
    <property type="match status" value="1"/>
</dbReference>
<gene>
    <name evidence="12" type="ORF">P3W85_24480</name>
</gene>
<dbReference type="PROSITE" id="PS50893">
    <property type="entry name" value="ABC_TRANSPORTER_2"/>
    <property type="match status" value="1"/>
</dbReference>
<keyword evidence="4 9" id="KW-0812">Transmembrane</keyword>
<dbReference type="GO" id="GO:0005524">
    <property type="term" value="F:ATP binding"/>
    <property type="evidence" value="ECO:0007669"/>
    <property type="project" value="UniProtKB-KW"/>
</dbReference>
<keyword evidence="8 9" id="KW-0472">Membrane</keyword>
<dbReference type="EMBL" id="JARJLM010000413">
    <property type="protein sequence ID" value="MDF3836084.1"/>
    <property type="molecule type" value="Genomic_DNA"/>
</dbReference>
<organism evidence="12 13">
    <name type="scientific">Cupriavidus basilensis</name>
    <dbReference type="NCBI Taxonomy" id="68895"/>
    <lineage>
        <taxon>Bacteria</taxon>
        <taxon>Pseudomonadati</taxon>
        <taxon>Pseudomonadota</taxon>
        <taxon>Betaproteobacteria</taxon>
        <taxon>Burkholderiales</taxon>
        <taxon>Burkholderiaceae</taxon>
        <taxon>Cupriavidus</taxon>
    </lineage>
</organism>
<dbReference type="SUPFAM" id="SSF90123">
    <property type="entry name" value="ABC transporter transmembrane region"/>
    <property type="match status" value="1"/>
</dbReference>
<dbReference type="Pfam" id="PF00664">
    <property type="entry name" value="ABC_membrane"/>
    <property type="match status" value="1"/>
</dbReference>
<name>A0ABT6ATZ0_9BURK</name>
<comment type="subcellular location">
    <subcellularLocation>
        <location evidence="1">Cell membrane</location>
        <topology evidence="1">Multi-pass membrane protein</topology>
    </subcellularLocation>
</comment>
<sequence>MNTRDAAAAEPKRPGPISRVLNPIRGQLIVAAVLAGVGAMLTLVPLAGIAHIAKIVLGGADIAAAARAQVQSEVWWTVIASVASLFVGMALVSAGELTAHLADNRITHHLRLAATQRLARVPLGWFTSRASGEVKQAMQDDIGTLHSLTAHFYTTLGRAVGAILISVIYLFAMDWRMAMVSILPFPGFFLFFGRAMKASGANMKEFVGGLGRINNAVVEFVNGIPVVKSFGASGKAHGGYREAVDAFAQAFAGFTRPLVGSMANANAMIAPVAVLGVVLVFGTLFVSLGWIAPVDVLPFALVAPGLSAPLLLLHYITHDLNHATGAAQRVQALLETPVLEQPAPDMRQLPTVTEIRVEHVSYAYDAQNKVLSDVSFTLKPGTVTAIVGASGAGKSTLARLLLRFFDPTDGRITLGGVDLRHIETSDLYQRIGFVLQEVRLIHASVRENIALGRPSASQQEVEDAARAANIHERILGLPRGYDSMIGEDALLSGGEQQRVSIARAVLLDPSVLVLDEATAAADAENEVAIQDALSRFARGRTLLVIAHRLDTVMHADHIIVIENGTIHEQGRHAELIARKGRYARLWTRGGYEEPQERAVPSC</sequence>
<evidence type="ECO:0000313" key="12">
    <source>
        <dbReference type="EMBL" id="MDF3836084.1"/>
    </source>
</evidence>
<evidence type="ECO:0000256" key="7">
    <source>
        <dbReference type="ARBA" id="ARBA00022989"/>
    </source>
</evidence>
<keyword evidence="13" id="KW-1185">Reference proteome</keyword>
<feature type="domain" description="ABC transmembrane type-1" evidence="11">
    <location>
        <begin position="29"/>
        <end position="322"/>
    </location>
</feature>
<evidence type="ECO:0000256" key="4">
    <source>
        <dbReference type="ARBA" id="ARBA00022692"/>
    </source>
</evidence>
<feature type="domain" description="ABC transporter" evidence="10">
    <location>
        <begin position="355"/>
        <end position="588"/>
    </location>
</feature>
<feature type="transmembrane region" description="Helical" evidence="9">
    <location>
        <begin position="152"/>
        <end position="172"/>
    </location>
</feature>
<evidence type="ECO:0000313" key="13">
    <source>
        <dbReference type="Proteomes" id="UP001216674"/>
    </source>
</evidence>
<dbReference type="PROSITE" id="PS00211">
    <property type="entry name" value="ABC_TRANSPORTER_1"/>
    <property type="match status" value="1"/>
</dbReference>
<accession>A0ABT6ATZ0</accession>
<keyword evidence="7 9" id="KW-1133">Transmembrane helix</keyword>
<feature type="transmembrane region" description="Helical" evidence="9">
    <location>
        <begin position="28"/>
        <end position="54"/>
    </location>
</feature>
<dbReference type="InterPro" id="IPR017871">
    <property type="entry name" value="ABC_transporter-like_CS"/>
</dbReference>
<dbReference type="Gene3D" id="3.40.50.300">
    <property type="entry name" value="P-loop containing nucleotide triphosphate hydrolases"/>
    <property type="match status" value="1"/>
</dbReference>
<keyword evidence="5" id="KW-0547">Nucleotide-binding</keyword>
<dbReference type="InterPro" id="IPR011527">
    <property type="entry name" value="ABC1_TM_dom"/>
</dbReference>
<evidence type="ECO:0000256" key="5">
    <source>
        <dbReference type="ARBA" id="ARBA00022741"/>
    </source>
</evidence>
<feature type="transmembrane region" description="Helical" evidence="9">
    <location>
        <begin position="268"/>
        <end position="291"/>
    </location>
</feature>
<dbReference type="PANTHER" id="PTHR24221:SF654">
    <property type="entry name" value="ATP-BINDING CASSETTE SUB-FAMILY B MEMBER 6"/>
    <property type="match status" value="1"/>
</dbReference>
<dbReference type="InterPro" id="IPR036640">
    <property type="entry name" value="ABC1_TM_sf"/>
</dbReference>
<dbReference type="Proteomes" id="UP001216674">
    <property type="component" value="Unassembled WGS sequence"/>
</dbReference>
<evidence type="ECO:0000256" key="6">
    <source>
        <dbReference type="ARBA" id="ARBA00022840"/>
    </source>
</evidence>
<dbReference type="RefSeq" id="WP_276266680.1">
    <property type="nucleotide sequence ID" value="NZ_JARJLM010000413.1"/>
</dbReference>
<evidence type="ECO:0000259" key="10">
    <source>
        <dbReference type="PROSITE" id="PS50893"/>
    </source>
</evidence>
<dbReference type="InterPro" id="IPR003593">
    <property type="entry name" value="AAA+_ATPase"/>
</dbReference>
<comment type="caution">
    <text evidence="12">The sequence shown here is derived from an EMBL/GenBank/DDBJ whole genome shotgun (WGS) entry which is preliminary data.</text>
</comment>
<evidence type="ECO:0000256" key="2">
    <source>
        <dbReference type="ARBA" id="ARBA00022475"/>
    </source>
</evidence>
<dbReference type="SMART" id="SM00382">
    <property type="entry name" value="AAA"/>
    <property type="match status" value="1"/>
</dbReference>
<dbReference type="InterPro" id="IPR003439">
    <property type="entry name" value="ABC_transporter-like_ATP-bd"/>
</dbReference>
<dbReference type="SUPFAM" id="SSF52540">
    <property type="entry name" value="P-loop containing nucleoside triphosphate hydrolases"/>
    <property type="match status" value="1"/>
</dbReference>
<evidence type="ECO:0000256" key="1">
    <source>
        <dbReference type="ARBA" id="ARBA00004651"/>
    </source>
</evidence>
<protein>
    <submittedName>
        <fullName evidence="12">ABC transporter ATP-binding protein</fullName>
    </submittedName>
</protein>
<evidence type="ECO:0000256" key="3">
    <source>
        <dbReference type="ARBA" id="ARBA00022519"/>
    </source>
</evidence>
<evidence type="ECO:0000256" key="9">
    <source>
        <dbReference type="SAM" id="Phobius"/>
    </source>
</evidence>
<dbReference type="Gene3D" id="1.20.1560.10">
    <property type="entry name" value="ABC transporter type 1, transmembrane domain"/>
    <property type="match status" value="1"/>
</dbReference>
<feature type="transmembrane region" description="Helical" evidence="9">
    <location>
        <begin position="74"/>
        <end position="95"/>
    </location>
</feature>
<evidence type="ECO:0000256" key="8">
    <source>
        <dbReference type="ARBA" id="ARBA00023136"/>
    </source>
</evidence>
<evidence type="ECO:0000259" key="11">
    <source>
        <dbReference type="PROSITE" id="PS50929"/>
    </source>
</evidence>
<dbReference type="PANTHER" id="PTHR24221">
    <property type="entry name" value="ATP-BINDING CASSETTE SUB-FAMILY B"/>
    <property type="match status" value="1"/>
</dbReference>
<dbReference type="PROSITE" id="PS50929">
    <property type="entry name" value="ABC_TM1F"/>
    <property type="match status" value="1"/>
</dbReference>
<keyword evidence="3" id="KW-0997">Cell inner membrane</keyword>
<feature type="transmembrane region" description="Helical" evidence="9">
    <location>
        <begin position="178"/>
        <end position="196"/>
    </location>
</feature>
<keyword evidence="6 12" id="KW-0067">ATP-binding</keyword>
<proteinExistence type="predicted"/>
<keyword evidence="2" id="KW-1003">Cell membrane</keyword>
<dbReference type="InterPro" id="IPR027417">
    <property type="entry name" value="P-loop_NTPase"/>
</dbReference>
<dbReference type="InterPro" id="IPR039421">
    <property type="entry name" value="Type_1_exporter"/>
</dbReference>
<reference evidence="12 13" key="1">
    <citation type="submission" date="2023-03" db="EMBL/GenBank/DDBJ databases">
        <title>Draft assemblies of triclosan tolerant bacteria isolated from returned activated sludge.</title>
        <authorList>
            <person name="Van Hamelsveld S."/>
        </authorList>
    </citation>
    <scope>NUCLEOTIDE SEQUENCE [LARGE SCALE GENOMIC DNA]</scope>
    <source>
        <strain evidence="12 13">GW210010_S58</strain>
    </source>
</reference>